<name>A0A937VZ25_UNCTE</name>
<proteinExistence type="predicted"/>
<feature type="compositionally biased region" description="Basic and acidic residues" evidence="1">
    <location>
        <begin position="200"/>
        <end position="230"/>
    </location>
</feature>
<comment type="caution">
    <text evidence="2">The sequence shown here is derived from an EMBL/GenBank/DDBJ whole genome shotgun (WGS) entry which is preliminary data.</text>
</comment>
<feature type="region of interest" description="Disordered" evidence="1">
    <location>
        <begin position="187"/>
        <end position="230"/>
    </location>
</feature>
<protein>
    <submittedName>
        <fullName evidence="2">Periplasmic heavy metal sensor</fullName>
    </submittedName>
</protein>
<evidence type="ECO:0000313" key="3">
    <source>
        <dbReference type="Proteomes" id="UP000712673"/>
    </source>
</evidence>
<feature type="compositionally biased region" description="Basic and acidic residues" evidence="1">
    <location>
        <begin position="44"/>
        <end position="53"/>
    </location>
</feature>
<gene>
    <name evidence="2" type="ORF">FJZ47_07385</name>
</gene>
<dbReference type="Proteomes" id="UP000712673">
    <property type="component" value="Unassembled WGS sequence"/>
</dbReference>
<evidence type="ECO:0000313" key="2">
    <source>
        <dbReference type="EMBL" id="MBM3223607.1"/>
    </source>
</evidence>
<evidence type="ECO:0000256" key="1">
    <source>
        <dbReference type="SAM" id="MobiDB-lite"/>
    </source>
</evidence>
<dbReference type="Gene3D" id="1.20.120.1490">
    <property type="match status" value="1"/>
</dbReference>
<dbReference type="AlphaFoldDB" id="A0A937VZ25"/>
<reference evidence="2" key="1">
    <citation type="submission" date="2019-03" db="EMBL/GenBank/DDBJ databases">
        <title>Lake Tanganyika Metagenome-Assembled Genomes (MAGs).</title>
        <authorList>
            <person name="Tran P."/>
        </authorList>
    </citation>
    <scope>NUCLEOTIDE SEQUENCE</scope>
    <source>
        <strain evidence="2">K_DeepCast_65m_m2_066</strain>
    </source>
</reference>
<feature type="region of interest" description="Disordered" evidence="1">
    <location>
        <begin position="25"/>
        <end position="67"/>
    </location>
</feature>
<sequence>MLAFPWQALGIIYALTLTMVATGPAQPHQHSAQSPAPPGQHAPADAEKPERDGMSPPMRGMMGHGGMTRHGGMMQRHLAQLTQQLHLSDEQRAQTQTLLRQHMKDVIRLRAELDAMALDLPPLLETEVVELPKVKQLVHDIAAKEADLRLAHITAMQDIRKLLTPEQQKQWRTMPGHMLGDGGMMGAGGGMEHGPIMGRGEPRESRRGRSERRERGERHDRDSSAQEGGR</sequence>
<accession>A0A937VZ25</accession>
<organism evidence="2 3">
    <name type="scientific">Tectimicrobiota bacterium</name>
    <dbReference type="NCBI Taxonomy" id="2528274"/>
    <lineage>
        <taxon>Bacteria</taxon>
        <taxon>Pseudomonadati</taxon>
        <taxon>Nitrospinota/Tectimicrobiota group</taxon>
        <taxon>Candidatus Tectimicrobiota</taxon>
    </lineage>
</organism>
<dbReference type="EMBL" id="VGLS01000169">
    <property type="protein sequence ID" value="MBM3223607.1"/>
    <property type="molecule type" value="Genomic_DNA"/>
</dbReference>